<dbReference type="EMBL" id="QMEY01000020">
    <property type="protein sequence ID" value="RBQ15840.1"/>
    <property type="molecule type" value="Genomic_DNA"/>
</dbReference>
<dbReference type="AlphaFoldDB" id="A0A366LQC4"/>
<dbReference type="InterPro" id="IPR041522">
    <property type="entry name" value="CdaR_GGDEF"/>
</dbReference>
<feature type="domain" description="CdaR GGDEF-like" evidence="3">
    <location>
        <begin position="291"/>
        <end position="412"/>
    </location>
</feature>
<dbReference type="RefSeq" id="WP_113984761.1">
    <property type="nucleotide sequence ID" value="NZ_QMEY01000020.1"/>
</dbReference>
<comment type="caution">
    <text evidence="4">The sequence shown here is derived from an EMBL/GenBank/DDBJ whole genome shotgun (WGS) entry which is preliminary data.</text>
</comment>
<keyword evidence="5" id="KW-1185">Reference proteome</keyword>
<sequence length="524" mass="55369">MVNVRAIVETFASPGVRDTLSGGDAALGRPVGAVAIVFRIEEVETQRPGSLVIVPREVVASGDVALDLLLRRAAAARVSCVVVDAGTGELPSPTRRLAERFQIALWREPGLDPGRLRSDIERLVQNPELVGVGVVRAVSEVMLRPARDVGELVDRLAQVIAFPVALIGLDGHPIAGPMLAPADDLARALHSFGGQAGFRGAVVEGGTRESIVVVAGFPLAAGRPRLWLGARVPYGLDAPSGHILTSLRIASLAFSAHLAQTSLAYERENREAGALLDELLRKGDDVALADIERAAALGWQLVGWHVAVQVGAGSGLADLPSAALARSLTQALRANSVPAQPVDTGRAVVFWTTTTAAPDAEQLALLAGGVRAALEEVARGYPRLRPRAGIGDPHEGPGGIALSLDDARHALAFAESQQGRAVVQRSATMTANRLVRTWLPEGAARDVVASLTDPIRDADPTGQLIATLRTFLDSESNVSKTATVLHIHRNTVIQRLQRIRSLLDVDLDDPGDRLALRLALRLTP</sequence>
<evidence type="ECO:0000259" key="3">
    <source>
        <dbReference type="Pfam" id="PF17853"/>
    </source>
</evidence>
<gene>
    <name evidence="4" type="ORF">DP939_33045</name>
</gene>
<reference evidence="4 5" key="1">
    <citation type="submission" date="2018-06" db="EMBL/GenBank/DDBJ databases">
        <title>Sphaerisporangium craniellae sp. nov., isolated from a marine sponge in the South China Sea.</title>
        <authorList>
            <person name="Li L."/>
        </authorList>
    </citation>
    <scope>NUCLEOTIDE SEQUENCE [LARGE SCALE GENOMIC DNA]</scope>
    <source>
        <strain evidence="4 5">LHW63015</strain>
    </source>
</reference>
<evidence type="ECO:0000259" key="2">
    <source>
        <dbReference type="Pfam" id="PF13556"/>
    </source>
</evidence>
<dbReference type="Proteomes" id="UP000253303">
    <property type="component" value="Unassembled WGS sequence"/>
</dbReference>
<evidence type="ECO:0008006" key="6">
    <source>
        <dbReference type="Google" id="ProtNLM"/>
    </source>
</evidence>
<comment type="similarity">
    <text evidence="1">Belongs to the CdaR family.</text>
</comment>
<dbReference type="InterPro" id="IPR051448">
    <property type="entry name" value="CdaR-like_regulators"/>
</dbReference>
<evidence type="ECO:0000256" key="1">
    <source>
        <dbReference type="ARBA" id="ARBA00006754"/>
    </source>
</evidence>
<accession>A0A366LQC4</accession>
<dbReference type="InterPro" id="IPR042070">
    <property type="entry name" value="PucR_C-HTH_sf"/>
</dbReference>
<name>A0A366LQC4_9ACTN</name>
<dbReference type="PANTHER" id="PTHR33744:SF1">
    <property type="entry name" value="DNA-BINDING TRANSCRIPTIONAL ACTIVATOR ADER"/>
    <property type="match status" value="1"/>
</dbReference>
<feature type="domain" description="PucR C-terminal helix-turn-helix" evidence="2">
    <location>
        <begin position="464"/>
        <end position="522"/>
    </location>
</feature>
<dbReference type="InterPro" id="IPR025736">
    <property type="entry name" value="PucR_C-HTH_dom"/>
</dbReference>
<dbReference type="PANTHER" id="PTHR33744">
    <property type="entry name" value="CARBOHYDRATE DIACID REGULATOR"/>
    <property type="match status" value="1"/>
</dbReference>
<dbReference type="Pfam" id="PF17853">
    <property type="entry name" value="GGDEF_2"/>
    <property type="match status" value="1"/>
</dbReference>
<dbReference type="Pfam" id="PF13556">
    <property type="entry name" value="HTH_30"/>
    <property type="match status" value="1"/>
</dbReference>
<organism evidence="4 5">
    <name type="scientific">Spongiactinospora rosea</name>
    <dbReference type="NCBI Taxonomy" id="2248750"/>
    <lineage>
        <taxon>Bacteria</taxon>
        <taxon>Bacillati</taxon>
        <taxon>Actinomycetota</taxon>
        <taxon>Actinomycetes</taxon>
        <taxon>Streptosporangiales</taxon>
        <taxon>Streptosporangiaceae</taxon>
        <taxon>Spongiactinospora</taxon>
    </lineage>
</organism>
<dbReference type="Gene3D" id="1.10.10.2840">
    <property type="entry name" value="PucR C-terminal helix-turn-helix domain"/>
    <property type="match status" value="1"/>
</dbReference>
<dbReference type="OrthoDB" id="3190266at2"/>
<evidence type="ECO:0000313" key="5">
    <source>
        <dbReference type="Proteomes" id="UP000253303"/>
    </source>
</evidence>
<evidence type="ECO:0000313" key="4">
    <source>
        <dbReference type="EMBL" id="RBQ15840.1"/>
    </source>
</evidence>
<proteinExistence type="inferred from homology"/>
<protein>
    <recommendedName>
        <fullName evidence="6">PucR family transcriptional regulator</fullName>
    </recommendedName>
</protein>